<feature type="region of interest" description="Disordered" evidence="2">
    <location>
        <begin position="83"/>
        <end position="152"/>
    </location>
</feature>
<reference evidence="3 4" key="1">
    <citation type="journal article" date="2024" name="Commun. Biol.">
        <title>Comparative genomic analysis of thermophilic fungi reveals convergent evolutionary adaptations and gene losses.</title>
        <authorList>
            <person name="Steindorff A.S."/>
            <person name="Aguilar-Pontes M.V."/>
            <person name="Robinson A.J."/>
            <person name="Andreopoulos B."/>
            <person name="LaButti K."/>
            <person name="Kuo A."/>
            <person name="Mondo S."/>
            <person name="Riley R."/>
            <person name="Otillar R."/>
            <person name="Haridas S."/>
            <person name="Lipzen A."/>
            <person name="Grimwood J."/>
            <person name="Schmutz J."/>
            <person name="Clum A."/>
            <person name="Reid I.D."/>
            <person name="Moisan M.C."/>
            <person name="Butler G."/>
            <person name="Nguyen T.T.M."/>
            <person name="Dewar K."/>
            <person name="Conant G."/>
            <person name="Drula E."/>
            <person name="Henrissat B."/>
            <person name="Hansel C."/>
            <person name="Singer S."/>
            <person name="Hutchinson M.I."/>
            <person name="de Vries R.P."/>
            <person name="Natvig D.O."/>
            <person name="Powell A.J."/>
            <person name="Tsang A."/>
            <person name="Grigoriev I.V."/>
        </authorList>
    </citation>
    <scope>NUCLEOTIDE SEQUENCE [LARGE SCALE GENOMIC DNA]</scope>
    <source>
        <strain evidence="3 4">CBS 494.80</strain>
    </source>
</reference>
<dbReference type="EMBL" id="JAZHXI010000006">
    <property type="protein sequence ID" value="KAL2070304.1"/>
    <property type="molecule type" value="Genomic_DNA"/>
</dbReference>
<dbReference type="InterPro" id="IPR036864">
    <property type="entry name" value="Zn2-C6_fun-type_DNA-bd_sf"/>
</dbReference>
<protein>
    <recommendedName>
        <fullName evidence="5">Zn(2)-C6 fungal-type domain-containing protein</fullName>
    </recommendedName>
</protein>
<evidence type="ECO:0000313" key="3">
    <source>
        <dbReference type="EMBL" id="KAL2070304.1"/>
    </source>
</evidence>
<organism evidence="3 4">
    <name type="scientific">Oculimacula yallundae</name>
    <dbReference type="NCBI Taxonomy" id="86028"/>
    <lineage>
        <taxon>Eukaryota</taxon>
        <taxon>Fungi</taxon>
        <taxon>Dikarya</taxon>
        <taxon>Ascomycota</taxon>
        <taxon>Pezizomycotina</taxon>
        <taxon>Leotiomycetes</taxon>
        <taxon>Helotiales</taxon>
        <taxon>Ploettnerulaceae</taxon>
        <taxon>Oculimacula</taxon>
    </lineage>
</organism>
<dbReference type="PANTHER" id="PTHR37534">
    <property type="entry name" value="TRANSCRIPTIONAL ACTIVATOR PROTEIN UGA3"/>
    <property type="match status" value="1"/>
</dbReference>
<gene>
    <name evidence="3" type="ORF">VTL71DRAFT_13330</name>
</gene>
<feature type="compositionally biased region" description="Acidic residues" evidence="2">
    <location>
        <begin position="83"/>
        <end position="96"/>
    </location>
</feature>
<dbReference type="Proteomes" id="UP001595075">
    <property type="component" value="Unassembled WGS sequence"/>
</dbReference>
<dbReference type="Gene3D" id="4.10.240.10">
    <property type="entry name" value="Zn(2)-C6 fungal-type DNA-binding domain"/>
    <property type="match status" value="1"/>
</dbReference>
<evidence type="ECO:0008006" key="5">
    <source>
        <dbReference type="Google" id="ProtNLM"/>
    </source>
</evidence>
<feature type="compositionally biased region" description="Polar residues" evidence="2">
    <location>
        <begin position="105"/>
        <end position="149"/>
    </location>
</feature>
<keyword evidence="1" id="KW-0539">Nucleus</keyword>
<proteinExistence type="predicted"/>
<dbReference type="CDD" id="cd00067">
    <property type="entry name" value="GAL4"/>
    <property type="match status" value="1"/>
</dbReference>
<accession>A0ABR4CKL6</accession>
<name>A0ABR4CKL6_9HELO</name>
<keyword evidence="4" id="KW-1185">Reference proteome</keyword>
<evidence type="ECO:0000256" key="2">
    <source>
        <dbReference type="SAM" id="MobiDB-lite"/>
    </source>
</evidence>
<comment type="caution">
    <text evidence="3">The sequence shown here is derived from an EMBL/GenBank/DDBJ whole genome shotgun (WGS) entry which is preliminary data.</text>
</comment>
<dbReference type="SUPFAM" id="SSF57701">
    <property type="entry name" value="Zn2/Cys6 DNA-binding domain"/>
    <property type="match status" value="1"/>
</dbReference>
<dbReference type="PANTHER" id="PTHR37534:SF2">
    <property type="entry name" value="N-ACETYLTRANSFERASE DOMAIN-CONTAINING PROTEIN"/>
    <property type="match status" value="1"/>
</dbReference>
<evidence type="ECO:0000256" key="1">
    <source>
        <dbReference type="ARBA" id="ARBA00023242"/>
    </source>
</evidence>
<sequence length="529" mass="59555">MVARDPTGWCVLTEPQLSHPLPLSRAMLTCQNSQQCRDKHVKCDKIEPVCGRCAASNRRCNRETLFKNNNIQWILYASSNDMESDGEYASEDEDEQLSSPPPKSASMSDATPLTSSIPSTRIGSQQSWYMPSPQQGNLGSVSQSFTSAPQGPVEPAISHVIHNVFLPTDIPPSKDISRELRQTPPIHTEESAWPLKNAREARLFGHYVLDLAKWLDLCDPNQHFQVEVPKRAAKCPVLLNAILALSARHLAITKRDSEYDEIAARQYYGDLLETGTQGLAHIAGIQSFVREHGSNVMQGGLGEAAFWVGLRQEIYVATIMHRAVQIEIGHIDRSINPVTDFEWANRAVVHLADVLNCCFDPGGVVNLEYWSRLQDENDRWQHDKPDSFTPYYYRDADRDKREAFPEILHIHPCHIIGIQHHKLAHILLLSCNPKIPRIGKGRSTPQTHTEQMNIKNCLRELCGIGLHNRSTPPGMFTACMGIAMCGDRFDDRLEQESLLQLLIETEIDHARPTAAIQKQMKTAWGWDLT</sequence>
<dbReference type="InterPro" id="IPR001138">
    <property type="entry name" value="Zn2Cys6_DnaBD"/>
</dbReference>
<evidence type="ECO:0000313" key="4">
    <source>
        <dbReference type="Proteomes" id="UP001595075"/>
    </source>
</evidence>